<protein>
    <submittedName>
        <fullName evidence="4">SDR family oxidoreductase</fullName>
    </submittedName>
</protein>
<dbReference type="SUPFAM" id="SSF51735">
    <property type="entry name" value="NAD(P)-binding Rossmann-fold domains"/>
    <property type="match status" value="1"/>
</dbReference>
<evidence type="ECO:0000259" key="3">
    <source>
        <dbReference type="SMART" id="SM00822"/>
    </source>
</evidence>
<gene>
    <name evidence="4" type="ORF">GCM10009640_04950</name>
</gene>
<evidence type="ECO:0000313" key="5">
    <source>
        <dbReference type="Proteomes" id="UP001501266"/>
    </source>
</evidence>
<dbReference type="RefSeq" id="WP_343916969.1">
    <property type="nucleotide sequence ID" value="NZ_BAAAKK010000001.1"/>
</dbReference>
<dbReference type="InterPro" id="IPR057326">
    <property type="entry name" value="KR_dom"/>
</dbReference>
<dbReference type="EMBL" id="BAAAKK010000001">
    <property type="protein sequence ID" value="GAA1418674.1"/>
    <property type="molecule type" value="Genomic_DNA"/>
</dbReference>
<dbReference type="PRINTS" id="PR00081">
    <property type="entry name" value="GDHRDH"/>
</dbReference>
<dbReference type="InterPro" id="IPR036291">
    <property type="entry name" value="NAD(P)-bd_dom_sf"/>
</dbReference>
<dbReference type="SMART" id="SM00822">
    <property type="entry name" value="PKS_KR"/>
    <property type="match status" value="1"/>
</dbReference>
<dbReference type="PANTHER" id="PTHR43639:SF1">
    <property type="entry name" value="SHORT-CHAIN DEHYDROGENASE_REDUCTASE FAMILY PROTEIN"/>
    <property type="match status" value="1"/>
</dbReference>
<reference evidence="5" key="1">
    <citation type="journal article" date="2019" name="Int. J. Syst. Evol. Microbiol.">
        <title>The Global Catalogue of Microorganisms (GCM) 10K type strain sequencing project: providing services to taxonomists for standard genome sequencing and annotation.</title>
        <authorList>
            <consortium name="The Broad Institute Genomics Platform"/>
            <consortium name="The Broad Institute Genome Sequencing Center for Infectious Disease"/>
            <person name="Wu L."/>
            <person name="Ma J."/>
        </authorList>
    </citation>
    <scope>NUCLEOTIDE SEQUENCE [LARGE SCALE GENOMIC DNA]</scope>
    <source>
        <strain evidence="5">JCM 12398</strain>
    </source>
</reference>
<feature type="domain" description="Ketoreductase" evidence="3">
    <location>
        <begin position="2"/>
        <end position="185"/>
    </location>
</feature>
<dbReference type="Proteomes" id="UP001501266">
    <property type="component" value="Unassembled WGS sequence"/>
</dbReference>
<keyword evidence="2" id="KW-0560">Oxidoreductase</keyword>
<name>A0ABP4JF63_9MICO</name>
<comment type="caution">
    <text evidence="4">The sequence shown here is derived from an EMBL/GenBank/DDBJ whole genome shotgun (WGS) entry which is preliminary data.</text>
</comment>
<evidence type="ECO:0000256" key="1">
    <source>
        <dbReference type="ARBA" id="ARBA00006484"/>
    </source>
</evidence>
<keyword evidence="5" id="KW-1185">Reference proteome</keyword>
<dbReference type="Gene3D" id="3.40.50.720">
    <property type="entry name" value="NAD(P)-binding Rossmann-like Domain"/>
    <property type="match status" value="1"/>
</dbReference>
<sequence length="249" mass="25185">MPIALITGGSRGLGRAAALALADSGHDIVITYRTGQSQAAEVVDRVVATGRRAVALQLDAADGASVGAFATALPDALASLGGDRLGVLVQNAGVAGRTPLGAIDEDAVQQLFDVHVKGVVLLTQALEPLIADGGRIITLSSGLARFTAPGMSVYGAMKAAVESLTRSWAAELGHRGITVNAIAPGPTATDFAGGMIRDDEAYRRGIVAMTALGRVGEPTDIGGAIALLADPRSGWVTGQRIEVSGGARL</sequence>
<proteinExistence type="inferred from homology"/>
<dbReference type="PANTHER" id="PTHR43639">
    <property type="entry name" value="OXIDOREDUCTASE, SHORT-CHAIN DEHYDROGENASE/REDUCTASE FAMILY (AFU_ORTHOLOGUE AFUA_5G02870)"/>
    <property type="match status" value="1"/>
</dbReference>
<evidence type="ECO:0000256" key="2">
    <source>
        <dbReference type="ARBA" id="ARBA00023002"/>
    </source>
</evidence>
<comment type="similarity">
    <text evidence="1">Belongs to the short-chain dehydrogenases/reductases (SDR) family.</text>
</comment>
<dbReference type="Pfam" id="PF13561">
    <property type="entry name" value="adh_short_C2"/>
    <property type="match status" value="1"/>
</dbReference>
<dbReference type="PRINTS" id="PR00080">
    <property type="entry name" value="SDRFAMILY"/>
</dbReference>
<dbReference type="InterPro" id="IPR002347">
    <property type="entry name" value="SDR_fam"/>
</dbReference>
<evidence type="ECO:0000313" key="4">
    <source>
        <dbReference type="EMBL" id="GAA1418674.1"/>
    </source>
</evidence>
<accession>A0ABP4JF63</accession>
<organism evidence="4 5">
    <name type="scientific">Agrococcus citreus</name>
    <dbReference type="NCBI Taxonomy" id="84643"/>
    <lineage>
        <taxon>Bacteria</taxon>
        <taxon>Bacillati</taxon>
        <taxon>Actinomycetota</taxon>
        <taxon>Actinomycetes</taxon>
        <taxon>Micrococcales</taxon>
        <taxon>Microbacteriaceae</taxon>
        <taxon>Agrococcus</taxon>
    </lineage>
</organism>